<dbReference type="RefSeq" id="XP_065652666.1">
    <property type="nucleotide sequence ID" value="XM_065796594.1"/>
</dbReference>
<evidence type="ECO:0000313" key="2">
    <source>
        <dbReference type="RefSeq" id="XP_065652666.1"/>
    </source>
</evidence>
<dbReference type="GeneID" id="136079921"/>
<dbReference type="PANTHER" id="PTHR11505">
    <property type="entry name" value="L1 TRANSPOSABLE ELEMENT-RELATED"/>
    <property type="match status" value="1"/>
</dbReference>
<accession>A0ABM4BU22</accession>
<dbReference type="InterPro" id="IPR004244">
    <property type="entry name" value="Transposase_22"/>
</dbReference>
<name>A0ABM4BU22_HYDVU</name>
<dbReference type="Proteomes" id="UP001652625">
    <property type="component" value="Chromosome 05"/>
</dbReference>
<protein>
    <submittedName>
        <fullName evidence="2">Uncharacterized protein LOC136079921</fullName>
    </submittedName>
</protein>
<gene>
    <name evidence="2" type="primary">LOC136079921</name>
</gene>
<organism evidence="1 2">
    <name type="scientific">Hydra vulgaris</name>
    <name type="common">Hydra</name>
    <name type="synonym">Hydra attenuata</name>
    <dbReference type="NCBI Taxonomy" id="6087"/>
    <lineage>
        <taxon>Eukaryota</taxon>
        <taxon>Metazoa</taxon>
        <taxon>Cnidaria</taxon>
        <taxon>Hydrozoa</taxon>
        <taxon>Hydroidolina</taxon>
        <taxon>Anthoathecata</taxon>
        <taxon>Aplanulata</taxon>
        <taxon>Hydridae</taxon>
        <taxon>Hydra</taxon>
    </lineage>
</organism>
<proteinExistence type="predicted"/>
<keyword evidence="1" id="KW-1185">Reference proteome</keyword>
<dbReference type="Gene3D" id="3.30.70.1820">
    <property type="entry name" value="L1 transposable element, RRM domain"/>
    <property type="match status" value="1"/>
</dbReference>
<sequence length="271" mass="31975">METLLSIENIEKMVAGMLEKQSKIILEKTEQLLKDQEKNFAIITSANMKILTERLDKLEKDTIKNITKTNDIAYDLNATRTKVAFLETEFNEIKKFISEQDEIISSKFETVKQKTKKINMELKDKSEILKIRNKLRVIEDRSRRNNLRIDGIKESENESWVESECKVHKLFEECLDIKNIKIERAHRSGPRDVNKHRPIVLKLLNYKDKTEILKKSFKLKGKNIYINKDFSAETTEIRKGLRERIKKERESGKFAVISYDKLVIRNWTAKK</sequence>
<evidence type="ECO:0000313" key="1">
    <source>
        <dbReference type="Proteomes" id="UP001652625"/>
    </source>
</evidence>
<reference evidence="2" key="1">
    <citation type="submission" date="2025-08" db="UniProtKB">
        <authorList>
            <consortium name="RefSeq"/>
        </authorList>
    </citation>
    <scope>IDENTIFICATION</scope>
</reference>